<feature type="signal peptide" evidence="1">
    <location>
        <begin position="1"/>
        <end position="21"/>
    </location>
</feature>
<evidence type="ECO:0000313" key="3">
    <source>
        <dbReference type="EMBL" id="MDQ0505193.1"/>
    </source>
</evidence>
<dbReference type="Pfam" id="PF13670">
    <property type="entry name" value="PepSY_2"/>
    <property type="match status" value="2"/>
</dbReference>
<comment type="caution">
    <text evidence="3">The sequence shown here is derived from an EMBL/GenBank/DDBJ whole genome shotgun (WGS) entry which is preliminary data.</text>
</comment>
<feature type="domain" description="PepSY" evidence="2">
    <location>
        <begin position="93"/>
        <end position="147"/>
    </location>
</feature>
<reference evidence="3 4" key="1">
    <citation type="submission" date="2023-07" db="EMBL/GenBank/DDBJ databases">
        <title>Genomic Encyclopedia of Type Strains, Phase IV (KMG-IV): sequencing the most valuable type-strain genomes for metagenomic binning, comparative biology and taxonomic classification.</title>
        <authorList>
            <person name="Goeker M."/>
        </authorList>
    </citation>
    <scope>NUCLEOTIDE SEQUENCE [LARGE SCALE GENOMIC DNA]</scope>
    <source>
        <strain evidence="3 4">DSM 3770</strain>
    </source>
</reference>
<dbReference type="EMBL" id="JAUSVY010000004">
    <property type="protein sequence ID" value="MDQ0505193.1"/>
    <property type="molecule type" value="Genomic_DNA"/>
</dbReference>
<name>A0ABU0LDJ2_XANAG</name>
<evidence type="ECO:0000313" key="4">
    <source>
        <dbReference type="Proteomes" id="UP001241747"/>
    </source>
</evidence>
<organism evidence="3 4">
    <name type="scientific">Xanthobacter agilis</name>
    <dbReference type="NCBI Taxonomy" id="47492"/>
    <lineage>
        <taxon>Bacteria</taxon>
        <taxon>Pseudomonadati</taxon>
        <taxon>Pseudomonadota</taxon>
        <taxon>Alphaproteobacteria</taxon>
        <taxon>Hyphomicrobiales</taxon>
        <taxon>Xanthobacteraceae</taxon>
        <taxon>Xanthobacter</taxon>
    </lineage>
</organism>
<keyword evidence="4" id="KW-1185">Reference proteome</keyword>
<protein>
    <recommendedName>
        <fullName evidence="2">PepSY domain-containing protein</fullName>
    </recommendedName>
</protein>
<dbReference type="Proteomes" id="UP001241747">
    <property type="component" value="Unassembled WGS sequence"/>
</dbReference>
<feature type="domain" description="PepSY" evidence="2">
    <location>
        <begin position="9"/>
        <end position="82"/>
    </location>
</feature>
<dbReference type="InterPro" id="IPR025711">
    <property type="entry name" value="PepSY"/>
</dbReference>
<dbReference type="RefSeq" id="WP_237344374.1">
    <property type="nucleotide sequence ID" value="NZ_JABWGX010000004.1"/>
</dbReference>
<evidence type="ECO:0000256" key="1">
    <source>
        <dbReference type="SAM" id="SignalP"/>
    </source>
</evidence>
<evidence type="ECO:0000259" key="2">
    <source>
        <dbReference type="Pfam" id="PF13670"/>
    </source>
</evidence>
<keyword evidence="1" id="KW-0732">Signal</keyword>
<accession>A0ABU0LDJ2</accession>
<gene>
    <name evidence="3" type="ORF">QOZ94_001989</name>
</gene>
<sequence>MTRLFVPALAALALLTLPARAQTPPAAPWLSVADIATHLAENGFRVMKLDRESDGFEADLIDRQGNRVEARVNPVTAELVTTKYEGRAGPVHEQWLTLAQVARHLEGQGFTVRKIETEAAGYEVDLTDRAGARTEAEIDPMTGAIRSSKPD</sequence>
<feature type="chain" id="PRO_5046077956" description="PepSY domain-containing protein" evidence="1">
    <location>
        <begin position="22"/>
        <end position="151"/>
    </location>
</feature>
<proteinExistence type="predicted"/>